<evidence type="ECO:0000313" key="4">
    <source>
        <dbReference type="EMBL" id="KEQ10409.1"/>
    </source>
</evidence>
<sequence>MIAHQELPVAIVGAGPIGLAAAAQLVRRGLQPLVLEQGASVGSALRAWGHVRVFSPWRYVLEAASVNLLTMHGWEAPNPDELPTGGEIVDRYLQPLAALPEIAPHIRAGCTVTAIGRLGMDKMTTPGRDTTPFQIRYVDGQGQEHSVLAGAVLDASGTWSRPNPLGTDGLPAIGETGAASRIAYGLPDVLGTEREHYVGRSVLVVGSGHSAINVVLALMELRRISPETRVLWALRRNRIERLLGGGLNDQLPARGSLGLAAQEAIAAGDVELLAPFAVQAIRQDGSRLQVDALHDGRPDQRAVDRIVVATGFRPDLDMLREVRLDLDPAVEAPRLLAPMIDPNLHSCGSVPPHGVVELAQPEPGFFIVGSKSYGRAPTFLMATGYEQVRSVVAELAGDHDAARQVHLVLPETGVCSAAPSSQTSASCCGGPAPAGTDACCKADLEAKQEGKPGCGCSDAAPHPSQMEPAE</sequence>
<dbReference type="InterPro" id="IPR036188">
    <property type="entry name" value="FAD/NAD-bd_sf"/>
</dbReference>
<reference evidence="4 5" key="1">
    <citation type="submission" date="2014-06" db="EMBL/GenBank/DDBJ databases">
        <title>Rhizobium pelagicum/R2-400B4.</title>
        <authorList>
            <person name="Kimes N.E."/>
            <person name="Lopez-Perez M."/>
        </authorList>
    </citation>
    <scope>NUCLEOTIDE SEQUENCE [LARGE SCALE GENOMIC DNA]</scope>
    <source>
        <strain evidence="4 5">R2-400B4</strain>
    </source>
</reference>
<organism evidence="4 5">
    <name type="scientific">Pseudorhizobium pelagicum</name>
    <dbReference type="NCBI Taxonomy" id="1509405"/>
    <lineage>
        <taxon>Bacteria</taxon>
        <taxon>Pseudomonadati</taxon>
        <taxon>Pseudomonadota</taxon>
        <taxon>Alphaproteobacteria</taxon>
        <taxon>Hyphomicrobiales</taxon>
        <taxon>Rhizobiaceae</taxon>
        <taxon>Rhizobium/Agrobacterium group</taxon>
        <taxon>Pseudorhizobium</taxon>
    </lineage>
</organism>
<dbReference type="Pfam" id="PF07992">
    <property type="entry name" value="Pyr_redox_2"/>
    <property type="match status" value="1"/>
</dbReference>
<dbReference type="Proteomes" id="UP000052167">
    <property type="component" value="Unassembled WGS sequence"/>
</dbReference>
<keyword evidence="1" id="KW-0560">Oxidoreductase</keyword>
<proteinExistence type="predicted"/>
<dbReference type="RefSeq" id="WP_037163453.1">
    <property type="nucleotide sequence ID" value="NZ_CAJXID010000001.1"/>
</dbReference>
<dbReference type="PANTHER" id="PTHR43539:SF78">
    <property type="entry name" value="FLAVIN-CONTAINING MONOOXYGENASE"/>
    <property type="match status" value="1"/>
</dbReference>
<dbReference type="InterPro" id="IPR023753">
    <property type="entry name" value="FAD/NAD-binding_dom"/>
</dbReference>
<keyword evidence="5" id="KW-1185">Reference proteome</keyword>
<dbReference type="AlphaFoldDB" id="A0A922TAL8"/>
<dbReference type="PRINTS" id="PR00411">
    <property type="entry name" value="PNDRDTASEI"/>
</dbReference>
<dbReference type="InterPro" id="IPR050982">
    <property type="entry name" value="Auxin_biosynth/cation_transpt"/>
</dbReference>
<feature type="region of interest" description="Disordered" evidence="2">
    <location>
        <begin position="448"/>
        <end position="470"/>
    </location>
</feature>
<name>A0A922TAL8_9HYPH</name>
<evidence type="ECO:0000313" key="5">
    <source>
        <dbReference type="Proteomes" id="UP000052167"/>
    </source>
</evidence>
<evidence type="ECO:0000259" key="3">
    <source>
        <dbReference type="Pfam" id="PF07992"/>
    </source>
</evidence>
<accession>A0A922TAL8</accession>
<protein>
    <submittedName>
        <fullName evidence="4">Flavoprotein</fullName>
    </submittedName>
</protein>
<dbReference type="EMBL" id="JOKJ01000003">
    <property type="protein sequence ID" value="KEQ10409.1"/>
    <property type="molecule type" value="Genomic_DNA"/>
</dbReference>
<evidence type="ECO:0000256" key="1">
    <source>
        <dbReference type="ARBA" id="ARBA00023002"/>
    </source>
</evidence>
<dbReference type="GO" id="GO:0004497">
    <property type="term" value="F:monooxygenase activity"/>
    <property type="evidence" value="ECO:0007669"/>
    <property type="project" value="TreeGrafter"/>
</dbReference>
<gene>
    <name evidence="4" type="ORF">GV68_16015</name>
</gene>
<evidence type="ECO:0000256" key="2">
    <source>
        <dbReference type="SAM" id="MobiDB-lite"/>
    </source>
</evidence>
<dbReference type="SUPFAM" id="SSF51905">
    <property type="entry name" value="FAD/NAD(P)-binding domain"/>
    <property type="match status" value="1"/>
</dbReference>
<dbReference type="PANTHER" id="PTHR43539">
    <property type="entry name" value="FLAVIN-BINDING MONOOXYGENASE-LIKE PROTEIN (AFU_ORTHOLOGUE AFUA_4G09220)"/>
    <property type="match status" value="1"/>
</dbReference>
<feature type="domain" description="FAD/NAD(P)-binding" evidence="3">
    <location>
        <begin position="9"/>
        <end position="327"/>
    </location>
</feature>
<dbReference type="PRINTS" id="PR00368">
    <property type="entry name" value="FADPNR"/>
</dbReference>
<comment type="caution">
    <text evidence="4">The sequence shown here is derived from an EMBL/GenBank/DDBJ whole genome shotgun (WGS) entry which is preliminary data.</text>
</comment>
<dbReference type="OrthoDB" id="7279140at2"/>
<dbReference type="Gene3D" id="3.50.50.60">
    <property type="entry name" value="FAD/NAD(P)-binding domain"/>
    <property type="match status" value="1"/>
</dbReference>
<dbReference type="GO" id="GO:0050660">
    <property type="term" value="F:flavin adenine dinucleotide binding"/>
    <property type="evidence" value="ECO:0007669"/>
    <property type="project" value="TreeGrafter"/>
</dbReference>